<accession>A0A6A7C3J6</accession>
<dbReference type="AlphaFoldDB" id="A0A6A7C3J6"/>
<sequence>MWFLPKPRTALLAKQQTELGKKLNGLARHQIKAEELEHYNEIIRRFELARNSLVTPEGARCVLGE</sequence>
<evidence type="ECO:0000313" key="2">
    <source>
        <dbReference type="Proteomes" id="UP000799421"/>
    </source>
</evidence>
<protein>
    <submittedName>
        <fullName evidence="1">Uncharacterized protein</fullName>
    </submittedName>
</protein>
<dbReference type="Proteomes" id="UP000799421">
    <property type="component" value="Unassembled WGS sequence"/>
</dbReference>
<keyword evidence="2" id="KW-1185">Reference proteome</keyword>
<proteinExistence type="predicted"/>
<gene>
    <name evidence="1" type="ORF">K470DRAFT_256322</name>
</gene>
<reference evidence="1" key="1">
    <citation type="journal article" date="2020" name="Stud. Mycol.">
        <title>101 Dothideomycetes genomes: a test case for predicting lifestyles and emergence of pathogens.</title>
        <authorList>
            <person name="Haridas S."/>
            <person name="Albert R."/>
            <person name="Binder M."/>
            <person name="Bloem J."/>
            <person name="Labutti K."/>
            <person name="Salamov A."/>
            <person name="Andreopoulos B."/>
            <person name="Baker S."/>
            <person name="Barry K."/>
            <person name="Bills G."/>
            <person name="Bluhm B."/>
            <person name="Cannon C."/>
            <person name="Castanera R."/>
            <person name="Culley D."/>
            <person name="Daum C."/>
            <person name="Ezra D."/>
            <person name="Gonzalez J."/>
            <person name="Henrissat B."/>
            <person name="Kuo A."/>
            <person name="Liang C."/>
            <person name="Lipzen A."/>
            <person name="Lutzoni F."/>
            <person name="Magnuson J."/>
            <person name="Mondo S."/>
            <person name="Nolan M."/>
            <person name="Ohm R."/>
            <person name="Pangilinan J."/>
            <person name="Park H.-J."/>
            <person name="Ramirez L."/>
            <person name="Alfaro M."/>
            <person name="Sun H."/>
            <person name="Tritt A."/>
            <person name="Yoshinaga Y."/>
            <person name="Zwiers L.-H."/>
            <person name="Turgeon B."/>
            <person name="Goodwin S."/>
            <person name="Spatafora J."/>
            <person name="Crous P."/>
            <person name="Grigoriev I."/>
        </authorList>
    </citation>
    <scope>NUCLEOTIDE SEQUENCE</scope>
    <source>
        <strain evidence="1">CBS 480.64</strain>
    </source>
</reference>
<organism evidence="1 2">
    <name type="scientific">Piedraia hortae CBS 480.64</name>
    <dbReference type="NCBI Taxonomy" id="1314780"/>
    <lineage>
        <taxon>Eukaryota</taxon>
        <taxon>Fungi</taxon>
        <taxon>Dikarya</taxon>
        <taxon>Ascomycota</taxon>
        <taxon>Pezizomycotina</taxon>
        <taxon>Dothideomycetes</taxon>
        <taxon>Dothideomycetidae</taxon>
        <taxon>Capnodiales</taxon>
        <taxon>Piedraiaceae</taxon>
        <taxon>Piedraia</taxon>
    </lineage>
</organism>
<dbReference type="EMBL" id="MU005968">
    <property type="protein sequence ID" value="KAF2862060.1"/>
    <property type="molecule type" value="Genomic_DNA"/>
</dbReference>
<name>A0A6A7C3J6_9PEZI</name>
<evidence type="ECO:0000313" key="1">
    <source>
        <dbReference type="EMBL" id="KAF2862060.1"/>
    </source>
</evidence>